<keyword evidence="3 8" id="KW-0808">Transferase</keyword>
<dbReference type="PANTHER" id="PTHR43378">
    <property type="entry name" value="UDP-3-O-ACYLGLUCOSAMINE N-ACYLTRANSFERASE"/>
    <property type="match status" value="1"/>
</dbReference>
<dbReference type="InterPro" id="IPR011004">
    <property type="entry name" value="Trimer_LpxA-like_sf"/>
</dbReference>
<keyword evidence="5" id="KW-0443">Lipid metabolism</keyword>
<dbReference type="Pfam" id="PF04613">
    <property type="entry name" value="LpxD"/>
    <property type="match status" value="1"/>
</dbReference>
<dbReference type="CDD" id="cd03352">
    <property type="entry name" value="LbH_LpxD"/>
    <property type="match status" value="1"/>
</dbReference>
<keyword evidence="1" id="KW-0444">Lipid biosynthesis</keyword>
<evidence type="ECO:0000256" key="5">
    <source>
        <dbReference type="ARBA" id="ARBA00023098"/>
    </source>
</evidence>
<evidence type="ECO:0000259" key="7">
    <source>
        <dbReference type="Pfam" id="PF04613"/>
    </source>
</evidence>
<dbReference type="Gene3D" id="2.160.10.10">
    <property type="entry name" value="Hexapeptide repeat proteins"/>
    <property type="match status" value="1"/>
</dbReference>
<evidence type="ECO:0000256" key="4">
    <source>
        <dbReference type="ARBA" id="ARBA00022737"/>
    </source>
</evidence>
<sequence>MKFDTPIPVKEIAALTGATLKGNESLMATGINEIHKVTPGDISFVDFEKYYNACLNSAATIIIINKDVEVPPGKAILVTDDPFSAYVGLVKRFRPYESQNKAVSDSAVIGEGTVISHGAVVGHHVTIGRNCIIHPNVVIYDHTEIGDNVIIHSGSVIGADAFYFKKRANREVMWDKLESCGRVIIESDVEIGALCTIDKGVSGDTIIGRGTKFDNMIHIGHGTVIGRNCLFAAQVGVGGKAIIEDNVILWGQVGVNKDLTIGKGAVVFAGSGVKDSIEGGKNYFGSPVEEARTKMKELAWIKRIPEMWNKIKG</sequence>
<evidence type="ECO:0000256" key="6">
    <source>
        <dbReference type="ARBA" id="ARBA00023315"/>
    </source>
</evidence>
<dbReference type="InterPro" id="IPR007691">
    <property type="entry name" value="LpxD"/>
</dbReference>
<dbReference type="Pfam" id="PF00132">
    <property type="entry name" value="Hexapep"/>
    <property type="match status" value="1"/>
</dbReference>
<dbReference type="GO" id="GO:0103118">
    <property type="term" value="F:UDP-3-O-[(3R)-3-hydroxyacyl]-glucosamine N-acyltransferase activity"/>
    <property type="evidence" value="ECO:0007669"/>
    <property type="project" value="UniProtKB-EC"/>
</dbReference>
<name>A0ABZ2YHB7_9BACT</name>
<evidence type="ECO:0000313" key="8">
    <source>
        <dbReference type="EMBL" id="WZN38928.1"/>
    </source>
</evidence>
<dbReference type="EC" id="2.3.1.191" evidence="8"/>
<dbReference type="InterPro" id="IPR020573">
    <property type="entry name" value="UDP_GlcNAc_AcTrfase_non-rep"/>
</dbReference>
<keyword evidence="6 8" id="KW-0012">Acyltransferase</keyword>
<organism evidence="8 9">
    <name type="scientific">Chitinophaga pollutisoli</name>
    <dbReference type="NCBI Taxonomy" id="3133966"/>
    <lineage>
        <taxon>Bacteria</taxon>
        <taxon>Pseudomonadati</taxon>
        <taxon>Bacteroidota</taxon>
        <taxon>Chitinophagia</taxon>
        <taxon>Chitinophagales</taxon>
        <taxon>Chitinophagaceae</taxon>
        <taxon>Chitinophaga</taxon>
    </lineage>
</organism>
<reference evidence="9" key="1">
    <citation type="submission" date="2024-03" db="EMBL/GenBank/DDBJ databases">
        <title>Chitinophaga horti sp. nov., isolated from garden soil.</title>
        <authorList>
            <person name="Lee D.S."/>
            <person name="Han D.M."/>
            <person name="Baek J.H."/>
            <person name="Choi D.G."/>
            <person name="Jeon J.H."/>
            <person name="Jeon C.O."/>
        </authorList>
    </citation>
    <scope>NUCLEOTIDE SEQUENCE [LARGE SCALE GENOMIC DNA]</scope>
    <source>
        <strain evidence="9">GPA1</strain>
    </source>
</reference>
<feature type="domain" description="UDP-3-O-[3-hydroxymyristoyl] glucosamine N-acyltransferase non-repeat region" evidence="7">
    <location>
        <begin position="29"/>
        <end position="90"/>
    </location>
</feature>
<dbReference type="NCBIfam" id="NF002060">
    <property type="entry name" value="PRK00892.1"/>
    <property type="match status" value="1"/>
</dbReference>
<evidence type="ECO:0000256" key="1">
    <source>
        <dbReference type="ARBA" id="ARBA00022516"/>
    </source>
</evidence>
<evidence type="ECO:0000256" key="2">
    <source>
        <dbReference type="ARBA" id="ARBA00022556"/>
    </source>
</evidence>
<evidence type="ECO:0000256" key="3">
    <source>
        <dbReference type="ARBA" id="ARBA00022679"/>
    </source>
</evidence>
<dbReference type="InterPro" id="IPR001451">
    <property type="entry name" value="Hexapep"/>
</dbReference>
<dbReference type="SUPFAM" id="SSF51161">
    <property type="entry name" value="Trimeric LpxA-like enzymes"/>
    <property type="match status" value="1"/>
</dbReference>
<dbReference type="RefSeq" id="WP_341833938.1">
    <property type="nucleotide sequence ID" value="NZ_CP149822.1"/>
</dbReference>
<proteinExistence type="predicted"/>
<gene>
    <name evidence="8" type="ORF">WJU16_13045</name>
</gene>
<dbReference type="PANTHER" id="PTHR43378:SF2">
    <property type="entry name" value="UDP-3-O-ACYLGLUCOSAMINE N-ACYLTRANSFERASE 1, MITOCHONDRIAL-RELATED"/>
    <property type="match status" value="1"/>
</dbReference>
<dbReference type="Proteomes" id="UP001485459">
    <property type="component" value="Chromosome"/>
</dbReference>
<protein>
    <submittedName>
        <fullName evidence="8">UDP-3-O-(3-hydroxymyristoyl)glucosamine N-acyltransferase</fullName>
        <ecNumber evidence="8">2.3.1.191</ecNumber>
    </submittedName>
</protein>
<accession>A0ABZ2YHB7</accession>
<keyword evidence="9" id="KW-1185">Reference proteome</keyword>
<dbReference type="EMBL" id="CP149822">
    <property type="protein sequence ID" value="WZN38928.1"/>
    <property type="molecule type" value="Genomic_DNA"/>
</dbReference>
<dbReference type="Gene3D" id="3.40.1390.10">
    <property type="entry name" value="MurE/MurF, N-terminal domain"/>
    <property type="match status" value="1"/>
</dbReference>
<keyword evidence="2" id="KW-0441">Lipid A biosynthesis</keyword>
<evidence type="ECO:0000313" key="9">
    <source>
        <dbReference type="Proteomes" id="UP001485459"/>
    </source>
</evidence>
<keyword evidence="4" id="KW-0677">Repeat</keyword>